<comment type="caution">
    <text evidence="3">The sequence shown here is derived from an EMBL/GenBank/DDBJ whole genome shotgun (WGS) entry which is preliminary data.</text>
</comment>
<feature type="compositionally biased region" description="Acidic residues" evidence="1">
    <location>
        <begin position="673"/>
        <end position="694"/>
    </location>
</feature>
<dbReference type="SMART" id="SM01051">
    <property type="entry name" value="CAMSAP_CKK"/>
    <property type="match status" value="1"/>
</dbReference>
<evidence type="ECO:0000313" key="4">
    <source>
        <dbReference type="Proteomes" id="UP001165065"/>
    </source>
</evidence>
<feature type="compositionally biased region" description="Basic and acidic residues" evidence="1">
    <location>
        <begin position="1001"/>
        <end position="1021"/>
    </location>
</feature>
<dbReference type="Gene3D" id="3.10.20.360">
    <property type="entry name" value="CKK domain"/>
    <property type="match status" value="1"/>
</dbReference>
<feature type="region of interest" description="Disordered" evidence="1">
    <location>
        <begin position="986"/>
        <end position="1021"/>
    </location>
</feature>
<feature type="compositionally biased region" description="Polar residues" evidence="1">
    <location>
        <begin position="277"/>
        <end position="308"/>
    </location>
</feature>
<name>A0A9W7GKI7_9STRA</name>
<accession>A0A9W7GKI7</accession>
<feature type="compositionally biased region" description="Basic and acidic residues" evidence="1">
    <location>
        <begin position="1140"/>
        <end position="1157"/>
    </location>
</feature>
<dbReference type="OrthoDB" id="2125658at2759"/>
<feature type="domain" description="CKK" evidence="2">
    <location>
        <begin position="1195"/>
        <end position="1335"/>
    </location>
</feature>
<feature type="region of interest" description="Disordered" evidence="1">
    <location>
        <begin position="712"/>
        <end position="753"/>
    </location>
</feature>
<dbReference type="Pfam" id="PF08683">
    <property type="entry name" value="CAMSAP_CKK"/>
    <property type="match status" value="1"/>
</dbReference>
<feature type="compositionally biased region" description="Low complexity" evidence="1">
    <location>
        <begin position="225"/>
        <end position="241"/>
    </location>
</feature>
<evidence type="ECO:0000256" key="1">
    <source>
        <dbReference type="SAM" id="MobiDB-lite"/>
    </source>
</evidence>
<dbReference type="InterPro" id="IPR011033">
    <property type="entry name" value="PRC_barrel-like_sf"/>
</dbReference>
<feature type="compositionally biased region" description="Acidic residues" evidence="1">
    <location>
        <begin position="242"/>
        <end position="268"/>
    </location>
</feature>
<feature type="compositionally biased region" description="Basic and acidic residues" evidence="1">
    <location>
        <begin position="1167"/>
        <end position="1177"/>
    </location>
</feature>
<reference evidence="4" key="1">
    <citation type="journal article" date="2023" name="Commun. Biol.">
        <title>Genome analysis of Parmales, the sister group of diatoms, reveals the evolutionary specialization of diatoms from phago-mixotrophs to photoautotrophs.</title>
        <authorList>
            <person name="Ban H."/>
            <person name="Sato S."/>
            <person name="Yoshikawa S."/>
            <person name="Yamada K."/>
            <person name="Nakamura Y."/>
            <person name="Ichinomiya M."/>
            <person name="Sato N."/>
            <person name="Blanc-Mathieu R."/>
            <person name="Endo H."/>
            <person name="Kuwata A."/>
            <person name="Ogata H."/>
        </authorList>
    </citation>
    <scope>NUCLEOTIDE SEQUENCE [LARGE SCALE GENOMIC DNA]</scope>
</reference>
<sequence>MSSPSAPTKAIKISRLPLTSATPFANSIAQVGRTIRITPPLNTMNDDTFLLRQLTSFRSIITSTSNDPTLSFSVVFSSASSDVSIAVHFHPQCDSDVATCTLYDPSVGSSTSFLSMRGLQLHMLACFTRGGIGNGNSVNAPTTSTSYSTNNSEVSGSSVVTAVVVVTPDVLEPSQLSYLTEQLEGMRKRDKAEQIARKRAEIEQLKKKFESVESADEEEKENDENVVNFGTPVSAPATAPDPDLDPAPDSDLDPAPDPDLDPAPDPDLDPAPAPTLNWLTQLETDPTATTSPSNSYNPSIYQPPNNEESYASFSSNVLTGSVAHDPLNSSLNELSALGNSIRSPSRSSAVANLPTVVDTSPVQSPTKARRAMQPLLSESLLSTEGKLLKSMNDPLDMYGLRAYELLKQQAIKKEAPAHTVETPASPMAKSLADFRNFTKQLDNQQTQFNADVSIDIDPPVEAPVPSFDYVIGGNNDVRDSYTPNKSSAMADYMMAKHMVETKAAERQSQQEGELRASGADSPFREAYSPTKASMMAEYKVARDVVEMNADAEVTFEEEDEEEEYEPLQTFITAPASPTAALPSRVSPTRDSYSPSKASAMAEYKVAKQAVESAPKVDVSDSDIEALKAEMQDLRSQLSGVTSAVVTVAKELTGVRNVTQSLPSPPIQDHDFQYENEEEEEEEEEEEGDSDEDGEGGFLIQQALEREMADGMMRMSQEKSVTASGGSLRSTLPSSLRASREDAAIPPPPPTPPPTNALEDVMGSIPNFDFKRSSLDMAAATRDLEEWGGDQSEGFAVKVTGLDLTIKNVRFPDALNESVSEALNLPSPPRRGIVKMEDGGVTTKVRTIEEKVKAVMNQAKRGGGVGKALGLSMDERGWKEGIIRGGRARQSVDKSMTMDDTMNDTMDNTLFSPEAKTAQEKEAKVLRRGMRKEERDARGEREKRAMEERRQAFNAVFGKGATEAEAKAAGLTMEGVTKGGRGGGFDVLLPPQPPVQTSNVRQSREKARERAEKALKEKEMGKERAPLFPEDDEEDFDPACLTLDNFVSTNLGLDVMAPSSTAGSSRMMELQAQLPGSTFRGGVIKMVEPPRVPTPVVGSPSAGSHRGFKGGGLVMEMSPGFGGAKGGKGKRGEMFSKFRERKMREEEERKRRVEDRVLGGDNSPTKWEPPRQTDDKIKNKGRGVGGGRWRQGPSSTALTGASMVCGGNSKSVRNAISMVCLAGAHVTAERGRALQAVELAKGEAGGGGGRMVILLSKGATNLAYRGLYVSSPDGTRAKKVEGWGPRVLEAKSKVLKEFYRFNTGKKTFQELGNRTFGGTVDAVSLDPTELRKRGGA</sequence>
<dbReference type="EMBL" id="BRYA01000342">
    <property type="protein sequence ID" value="GMI47416.1"/>
    <property type="molecule type" value="Genomic_DNA"/>
</dbReference>
<proteinExistence type="predicted"/>
<feature type="region of interest" description="Disordered" evidence="1">
    <location>
        <begin position="925"/>
        <end position="944"/>
    </location>
</feature>
<feature type="region of interest" description="Disordered" evidence="1">
    <location>
        <begin position="209"/>
        <end position="308"/>
    </location>
</feature>
<keyword evidence="4" id="KW-1185">Reference proteome</keyword>
<feature type="region of interest" description="Disordered" evidence="1">
    <location>
        <begin position="504"/>
        <end position="525"/>
    </location>
</feature>
<dbReference type="SUPFAM" id="SSF50346">
    <property type="entry name" value="PRC-barrel domain"/>
    <property type="match status" value="1"/>
</dbReference>
<dbReference type="PROSITE" id="PS51508">
    <property type="entry name" value="CKK"/>
    <property type="match status" value="1"/>
</dbReference>
<protein>
    <recommendedName>
        <fullName evidence="2">CKK domain-containing protein</fullName>
    </recommendedName>
</protein>
<evidence type="ECO:0000259" key="2">
    <source>
        <dbReference type="PROSITE" id="PS51508"/>
    </source>
</evidence>
<feature type="region of interest" description="Disordered" evidence="1">
    <location>
        <begin position="1140"/>
        <end position="1194"/>
    </location>
</feature>
<feature type="region of interest" description="Disordered" evidence="1">
    <location>
        <begin position="656"/>
        <end position="696"/>
    </location>
</feature>
<feature type="compositionally biased region" description="Pro residues" evidence="1">
    <location>
        <begin position="744"/>
        <end position="753"/>
    </location>
</feature>
<dbReference type="InterPro" id="IPR014797">
    <property type="entry name" value="CKK_CAMSAP"/>
</dbReference>
<dbReference type="InterPro" id="IPR038209">
    <property type="entry name" value="CKK_dom_sf"/>
</dbReference>
<organism evidence="3 4">
    <name type="scientific">Triparma columacea</name>
    <dbReference type="NCBI Taxonomy" id="722753"/>
    <lineage>
        <taxon>Eukaryota</taxon>
        <taxon>Sar</taxon>
        <taxon>Stramenopiles</taxon>
        <taxon>Ochrophyta</taxon>
        <taxon>Bolidophyceae</taxon>
        <taxon>Parmales</taxon>
        <taxon>Triparmaceae</taxon>
        <taxon>Triparma</taxon>
    </lineage>
</organism>
<feature type="compositionally biased region" description="Polar residues" evidence="1">
    <location>
        <begin position="717"/>
        <end position="736"/>
    </location>
</feature>
<feature type="compositionally biased region" description="Acidic residues" evidence="1">
    <location>
        <begin position="213"/>
        <end position="224"/>
    </location>
</feature>
<evidence type="ECO:0000313" key="3">
    <source>
        <dbReference type="EMBL" id="GMI47416.1"/>
    </source>
</evidence>
<dbReference type="GO" id="GO:0008017">
    <property type="term" value="F:microtubule binding"/>
    <property type="evidence" value="ECO:0007669"/>
    <property type="project" value="InterPro"/>
</dbReference>
<dbReference type="Proteomes" id="UP001165065">
    <property type="component" value="Unassembled WGS sequence"/>
</dbReference>
<gene>
    <name evidence="3" type="ORF">TrCOL_g3677</name>
</gene>